<dbReference type="InterPro" id="IPR029061">
    <property type="entry name" value="THDP-binding"/>
</dbReference>
<dbReference type="PANTHER" id="PTHR18968">
    <property type="entry name" value="THIAMINE PYROPHOSPHATE ENZYMES"/>
    <property type="match status" value="1"/>
</dbReference>
<dbReference type="InterPro" id="IPR029035">
    <property type="entry name" value="DHS-like_NAD/FAD-binding_dom"/>
</dbReference>
<organism evidence="8 9">
    <name type="scientific">Rubrobacter marinus</name>
    <dbReference type="NCBI Taxonomy" id="2653852"/>
    <lineage>
        <taxon>Bacteria</taxon>
        <taxon>Bacillati</taxon>
        <taxon>Actinomycetota</taxon>
        <taxon>Rubrobacteria</taxon>
        <taxon>Rubrobacterales</taxon>
        <taxon>Rubrobacteraceae</taxon>
        <taxon>Rubrobacter</taxon>
    </lineage>
</organism>
<dbReference type="Proteomes" id="UP000502706">
    <property type="component" value="Chromosome"/>
</dbReference>
<keyword evidence="2 3" id="KW-0786">Thiamine pyrophosphate</keyword>
<dbReference type="PROSITE" id="PS00187">
    <property type="entry name" value="TPP_ENZYMES"/>
    <property type="match status" value="1"/>
</dbReference>
<evidence type="ECO:0000313" key="9">
    <source>
        <dbReference type="Proteomes" id="UP000502706"/>
    </source>
</evidence>
<dbReference type="SUPFAM" id="SSF52518">
    <property type="entry name" value="Thiamin diphosphate-binding fold (THDP-binding)"/>
    <property type="match status" value="2"/>
</dbReference>
<feature type="region of interest" description="Disordered" evidence="4">
    <location>
        <begin position="324"/>
        <end position="345"/>
    </location>
</feature>
<evidence type="ECO:0000313" key="8">
    <source>
        <dbReference type="EMBL" id="QIN78609.1"/>
    </source>
</evidence>
<accession>A0A6G8PWL3</accession>
<name>A0A6G8PWL3_9ACTN</name>
<dbReference type="EC" id="4.1.1.7" evidence="8"/>
<dbReference type="GO" id="GO:0050695">
    <property type="term" value="F:benzoylformate decarboxylase activity"/>
    <property type="evidence" value="ECO:0007669"/>
    <property type="project" value="UniProtKB-EC"/>
</dbReference>
<dbReference type="NCBIfam" id="NF005485">
    <property type="entry name" value="PRK07092.1"/>
    <property type="match status" value="1"/>
</dbReference>
<evidence type="ECO:0000256" key="2">
    <source>
        <dbReference type="ARBA" id="ARBA00023052"/>
    </source>
</evidence>
<keyword evidence="8" id="KW-0456">Lyase</keyword>
<evidence type="ECO:0000256" key="4">
    <source>
        <dbReference type="SAM" id="MobiDB-lite"/>
    </source>
</evidence>
<feature type="domain" description="Thiamine pyrophosphate enzyme central" evidence="5">
    <location>
        <begin position="185"/>
        <end position="319"/>
    </location>
</feature>
<dbReference type="RefSeq" id="WP_166396288.1">
    <property type="nucleotide sequence ID" value="NZ_CP045121.1"/>
</dbReference>
<feature type="domain" description="Thiamine pyrophosphate enzyme N-terminal TPP-binding" evidence="7">
    <location>
        <begin position="3"/>
        <end position="105"/>
    </location>
</feature>
<dbReference type="GO" id="GO:0030976">
    <property type="term" value="F:thiamine pyrophosphate binding"/>
    <property type="evidence" value="ECO:0007669"/>
    <property type="project" value="InterPro"/>
</dbReference>
<protein>
    <submittedName>
        <fullName evidence="8">Benzoylformate decarboxylase</fullName>
        <ecNumber evidence="8">4.1.1.7</ecNumber>
    </submittedName>
</protein>
<dbReference type="InterPro" id="IPR012001">
    <property type="entry name" value="Thiamin_PyroP_enz_TPP-bd_dom"/>
</dbReference>
<dbReference type="Pfam" id="PF00205">
    <property type="entry name" value="TPP_enzyme_M"/>
    <property type="match status" value="1"/>
</dbReference>
<feature type="domain" description="Thiamine pyrophosphate enzyme TPP-binding" evidence="6">
    <location>
        <begin position="377"/>
        <end position="516"/>
    </location>
</feature>
<gene>
    <name evidence="8" type="ORF">GBA65_08835</name>
</gene>
<dbReference type="InterPro" id="IPR011766">
    <property type="entry name" value="TPP_enzyme_TPP-bd"/>
</dbReference>
<dbReference type="CDD" id="cd07035">
    <property type="entry name" value="TPP_PYR_POX_like"/>
    <property type="match status" value="1"/>
</dbReference>
<dbReference type="AlphaFoldDB" id="A0A6G8PWL3"/>
<dbReference type="Gene3D" id="3.40.50.970">
    <property type="match status" value="2"/>
</dbReference>
<dbReference type="InterPro" id="IPR012000">
    <property type="entry name" value="Thiamin_PyroP_enz_cen_dom"/>
</dbReference>
<feature type="compositionally biased region" description="Basic and acidic residues" evidence="4">
    <location>
        <begin position="326"/>
        <end position="339"/>
    </location>
</feature>
<dbReference type="Gene3D" id="3.40.50.1220">
    <property type="entry name" value="TPP-binding domain"/>
    <property type="match status" value="1"/>
</dbReference>
<evidence type="ECO:0000259" key="6">
    <source>
        <dbReference type="Pfam" id="PF02775"/>
    </source>
</evidence>
<evidence type="ECO:0000259" key="7">
    <source>
        <dbReference type="Pfam" id="PF02776"/>
    </source>
</evidence>
<evidence type="ECO:0000259" key="5">
    <source>
        <dbReference type="Pfam" id="PF00205"/>
    </source>
</evidence>
<evidence type="ECO:0000256" key="1">
    <source>
        <dbReference type="ARBA" id="ARBA00007812"/>
    </source>
</evidence>
<comment type="similarity">
    <text evidence="1 3">Belongs to the TPP enzyme family.</text>
</comment>
<dbReference type="Pfam" id="PF02775">
    <property type="entry name" value="TPP_enzyme_C"/>
    <property type="match status" value="1"/>
</dbReference>
<keyword evidence="9" id="KW-1185">Reference proteome</keyword>
<sequence length="527" mass="55968">MATVREATMDLLRELGMTTIFGNPGSTELPFLRDLPEDFRYVLGLQEAPVLGMAEGYARETGRAALVNLHTGPGLGNAMGNLVTAWHNKTPLVVTAGQQDRRHIALEPLLTGKLVELARPYVKRSHEPYRAEDVPRELHRAYHTAMQNPQGPVFVSIPMNDWDVEAEPFEAREISHRSAPDPDALAEVAEMIAGARRPAIVAGPGISRAGAFYDAVALAEKARVEVWAAPNSPLNGFPEDHPLFAGHLVLAQKKLAETLAPYDLVLVLGAQVFQYYPYLPGPVVEGGTRLVQITDDPEEANGAAAGTSIVGDVGLAIRGLVEALPEPDRPSPAPRERPSAPEASTPMSVDYVMHALAGVLPEDAMVADESASSKPRLHKYIRPGSPGGYLTSAAGGLGYCLPAAVGLKLANPGRPVVCVIGDGSVMYSVQALWSAARYGAEILVVVINNRGYSILKGFRDALGIPDTVPGLDLPDLDVVRVAEGLGVPGETIESPEALGEALERGLNAGGTRLLNVLVDPTVPKLLS</sequence>
<dbReference type="InterPro" id="IPR045229">
    <property type="entry name" value="TPP_enz"/>
</dbReference>
<dbReference type="Pfam" id="PF02776">
    <property type="entry name" value="TPP_enzyme_N"/>
    <property type="match status" value="1"/>
</dbReference>
<evidence type="ECO:0000256" key="3">
    <source>
        <dbReference type="RuleBase" id="RU362132"/>
    </source>
</evidence>
<proteinExistence type="inferred from homology"/>
<dbReference type="CDD" id="cd02002">
    <property type="entry name" value="TPP_BFDC"/>
    <property type="match status" value="1"/>
</dbReference>
<dbReference type="GO" id="GO:0003984">
    <property type="term" value="F:acetolactate synthase activity"/>
    <property type="evidence" value="ECO:0007669"/>
    <property type="project" value="TreeGrafter"/>
</dbReference>
<reference evidence="8 9" key="1">
    <citation type="submission" date="2019-10" db="EMBL/GenBank/DDBJ databases">
        <title>Rubrobacter sp nov SCSIO 52915 isolated from a deep-sea sediment in the South China Sea.</title>
        <authorList>
            <person name="Chen R.W."/>
        </authorList>
    </citation>
    <scope>NUCLEOTIDE SEQUENCE [LARGE SCALE GENOMIC DNA]</scope>
    <source>
        <strain evidence="8 9">SCSIO 52915</strain>
    </source>
</reference>
<dbReference type="PANTHER" id="PTHR18968:SF133">
    <property type="entry name" value="BENZOYLFORMATE DECARBOXYLASE"/>
    <property type="match status" value="1"/>
</dbReference>
<dbReference type="EMBL" id="CP045121">
    <property type="protein sequence ID" value="QIN78609.1"/>
    <property type="molecule type" value="Genomic_DNA"/>
</dbReference>
<dbReference type="SUPFAM" id="SSF52467">
    <property type="entry name" value="DHS-like NAD/FAD-binding domain"/>
    <property type="match status" value="1"/>
</dbReference>
<dbReference type="GO" id="GO:0050660">
    <property type="term" value="F:flavin adenine dinucleotide binding"/>
    <property type="evidence" value="ECO:0007669"/>
    <property type="project" value="TreeGrafter"/>
</dbReference>
<dbReference type="InterPro" id="IPR000399">
    <property type="entry name" value="TPP-bd_CS"/>
</dbReference>
<dbReference type="KEGG" id="rmar:GBA65_08835"/>
<dbReference type="GO" id="GO:0000287">
    <property type="term" value="F:magnesium ion binding"/>
    <property type="evidence" value="ECO:0007669"/>
    <property type="project" value="InterPro"/>
</dbReference>